<proteinExistence type="predicted"/>
<protein>
    <submittedName>
        <fullName evidence="1">Uncharacterized protein</fullName>
    </submittedName>
</protein>
<evidence type="ECO:0000313" key="2">
    <source>
        <dbReference type="Proteomes" id="UP000437748"/>
    </source>
</evidence>
<gene>
    <name evidence="1" type="ORF">GCL60_09840</name>
</gene>
<keyword evidence="2" id="KW-1185">Reference proteome</keyword>
<organism evidence="1 2">
    <name type="scientific">Silvanigrella paludirubra</name>
    <dbReference type="NCBI Taxonomy" id="2499159"/>
    <lineage>
        <taxon>Bacteria</taxon>
        <taxon>Pseudomonadati</taxon>
        <taxon>Bdellovibrionota</taxon>
        <taxon>Oligoflexia</taxon>
        <taxon>Silvanigrellales</taxon>
        <taxon>Silvanigrellaceae</taxon>
        <taxon>Silvanigrella</taxon>
    </lineage>
</organism>
<comment type="caution">
    <text evidence="1">The sequence shown here is derived from an EMBL/GenBank/DDBJ whole genome shotgun (WGS) entry which is preliminary data.</text>
</comment>
<reference evidence="1 2" key="1">
    <citation type="submission" date="2019-10" db="EMBL/GenBank/DDBJ databases">
        <title>New species of Slilvanegrellaceae.</title>
        <authorList>
            <person name="Pitt A."/>
            <person name="Hahn M.W."/>
        </authorList>
    </citation>
    <scope>NUCLEOTIDE SEQUENCE [LARGE SCALE GENOMIC DNA]</scope>
    <source>
        <strain evidence="1 2">SP-Ram-0.45-NSY-1</strain>
    </source>
</reference>
<dbReference type="AlphaFoldDB" id="A0A6N6VSP9"/>
<dbReference type="Proteomes" id="UP000437748">
    <property type="component" value="Unassembled WGS sequence"/>
</dbReference>
<dbReference type="EMBL" id="WFLM01000003">
    <property type="protein sequence ID" value="KAB8039147.1"/>
    <property type="molecule type" value="Genomic_DNA"/>
</dbReference>
<sequence length="198" mass="23196">MNRDKAKMSSENLIRFDKPMSLYEKISDRPCKKCKEKFFIKNVFSKFCQPCLVKEKKEKLDAININKQVSLKTCLKCKKRFMMGKIFSNFCETCDIQCANQKPVIIKKKSFSTMNEYKNKANTGVRWGCEFVYCKNKGNEFNPVLLMGGQFYIIEKNGQLNCLGNRIPSGYYTIKKYDYKDKISDPQKLALENILNRF</sequence>
<evidence type="ECO:0000313" key="1">
    <source>
        <dbReference type="EMBL" id="KAB8039147.1"/>
    </source>
</evidence>
<dbReference type="OrthoDB" id="9988577at2"/>
<accession>A0A6N6VSP9</accession>
<dbReference type="RefSeq" id="WP_153420546.1">
    <property type="nucleotide sequence ID" value="NZ_WFLM01000003.1"/>
</dbReference>
<name>A0A6N6VSP9_9BACT</name>